<comment type="caution">
    <text evidence="1">The sequence shown here is derived from an EMBL/GenBank/DDBJ whole genome shotgun (WGS) entry which is preliminary data.</text>
</comment>
<dbReference type="AlphaFoldDB" id="A0A9Q2S0N6"/>
<evidence type="ECO:0000313" key="4">
    <source>
        <dbReference type="Proteomes" id="UP000809440"/>
    </source>
</evidence>
<evidence type="ECO:0000313" key="1">
    <source>
        <dbReference type="EMBL" id="MBM2413621.1"/>
    </source>
</evidence>
<dbReference type="Proteomes" id="UP000809440">
    <property type="component" value="Unassembled WGS sequence"/>
</dbReference>
<keyword evidence="4" id="KW-1185">Reference proteome</keyword>
<protein>
    <submittedName>
        <fullName evidence="1">Uncharacterized protein</fullName>
    </submittedName>
</protein>
<dbReference type="RefSeq" id="WP_138487945.1">
    <property type="nucleotide sequence ID" value="NZ_JAFBWU010000010.1"/>
</dbReference>
<evidence type="ECO:0000313" key="3">
    <source>
        <dbReference type="Proteomes" id="UP000755667"/>
    </source>
</evidence>
<sequence length="88" mass="9847">MKFEKALPLMRKGTYMTREGDPRRVRVRVAELDGETVFVARVGKAGPHVIGITATEVFAEDWEEFDLVIQRDKEQTASTVRPAEGGAQ</sequence>
<reference evidence="1 4" key="1">
    <citation type="submission" date="2021-01" db="EMBL/GenBank/DDBJ databases">
        <title>Diatom-associated Roseobacters Show Island Model of Population Structure.</title>
        <authorList>
            <person name="Qu L."/>
            <person name="Feng X."/>
            <person name="Chen Y."/>
            <person name="Li L."/>
            <person name="Wang X."/>
            <person name="Hu Z."/>
            <person name="Wang H."/>
            <person name="Luo H."/>
        </authorList>
    </citation>
    <scope>NUCLEOTIDE SEQUENCE</scope>
    <source>
        <strain evidence="2 4">CC28-63</strain>
        <strain evidence="1">CC28-69</strain>
    </source>
</reference>
<dbReference type="EMBL" id="JAFBXE010000010">
    <property type="protein sequence ID" value="MBM2413621.1"/>
    <property type="molecule type" value="Genomic_DNA"/>
</dbReference>
<organism evidence="1 3">
    <name type="scientific">Marivita cryptomonadis</name>
    <dbReference type="NCBI Taxonomy" id="505252"/>
    <lineage>
        <taxon>Bacteria</taxon>
        <taxon>Pseudomonadati</taxon>
        <taxon>Pseudomonadota</taxon>
        <taxon>Alphaproteobacteria</taxon>
        <taxon>Rhodobacterales</taxon>
        <taxon>Roseobacteraceae</taxon>
        <taxon>Marivita</taxon>
    </lineage>
</organism>
<evidence type="ECO:0000313" key="2">
    <source>
        <dbReference type="EMBL" id="MBM2418290.1"/>
    </source>
</evidence>
<gene>
    <name evidence="1" type="ORF">JQX41_14995</name>
    <name evidence="2" type="ORF">JQX48_15005</name>
</gene>
<dbReference type="EMBL" id="JAFBXF010000010">
    <property type="protein sequence ID" value="MBM2418290.1"/>
    <property type="molecule type" value="Genomic_DNA"/>
</dbReference>
<accession>A0A9Q2S0N6</accession>
<proteinExistence type="predicted"/>
<name>A0A9Q2S0N6_9RHOB</name>
<dbReference type="Proteomes" id="UP000755667">
    <property type="component" value="Unassembled WGS sequence"/>
</dbReference>